<protein>
    <submittedName>
        <fullName evidence="3">Uncharacterized protein</fullName>
    </submittedName>
</protein>
<feature type="chain" id="PRO_5036239573" evidence="2">
    <location>
        <begin position="20"/>
        <end position="514"/>
    </location>
</feature>
<reference evidence="3" key="1">
    <citation type="submission" date="2020-04" db="EMBL/GenBank/DDBJ databases">
        <title>Hybrid Assembly of Korean Phytophthora infestans isolates.</title>
        <authorList>
            <person name="Prokchorchik M."/>
            <person name="Lee Y."/>
            <person name="Seo J."/>
            <person name="Cho J.-H."/>
            <person name="Park Y.-E."/>
            <person name="Jang D.-C."/>
            <person name="Im J.-S."/>
            <person name="Choi J.-G."/>
            <person name="Park H.-J."/>
            <person name="Lee G.-B."/>
            <person name="Lee Y.-G."/>
            <person name="Hong S.-Y."/>
            <person name="Cho K."/>
            <person name="Sohn K.H."/>
        </authorList>
    </citation>
    <scope>NUCLEOTIDE SEQUENCE</scope>
    <source>
        <strain evidence="3">KR_1_A1</strain>
        <strain evidence="4">KR_2_A2</strain>
    </source>
</reference>
<sequence length="514" mass="54329">MKVFTTLALTTVFAVAVRAQSSTESSAGTVTAASDATSASGASTSTSKSTTTSTTTKTSGSGASDFMSSLSTGSSSGAEAAASDSYHMTPVHVVQARVQSDMPVWNEELQRFVSAYYDDATEAYVGLMDTVNTASVEGALMYVQAEGINYDTRSTEERCTRKNEMAYVVFYEYAIAQTNETLALYGETSNQPEYGTMLAMDSGRCTPSSTTSSGGEGFPTACYYFSGDEGEPEVGPFVGGTIKETDPRAPYPNNVWYSFPNSCPLEEWSDKTSECRASTRQGLCDIGVMPDGVSCTFAYRVLGYILIDDLVGITSMVSNTTGETYANFTEFCEDGGVEFEATESGEWIDGISFWENPQDEEANAERAKKLVEAYYNLTNGLIETSGLDSSIIEHMLPLPTPEELAAENPACYLNVEKCSSDAGCKRELFGSTCTVCNSTSDGCEKPPSDWKFPSLEKAVGENGGTGDASADGSTTKDSTSSGKDGNSSSSGAAMNGVSAAIMSTVLAMAAALVF</sequence>
<feature type="signal peptide" evidence="2">
    <location>
        <begin position="1"/>
        <end position="19"/>
    </location>
</feature>
<keyword evidence="5" id="KW-1185">Reference proteome</keyword>
<feature type="region of interest" description="Disordered" evidence="1">
    <location>
        <begin position="454"/>
        <end position="491"/>
    </location>
</feature>
<keyword evidence="2" id="KW-0732">Signal</keyword>
<accession>A0A833S2S6</accession>
<dbReference type="AlphaFoldDB" id="A0A833S2S6"/>
<organism evidence="3 5">
    <name type="scientific">Phytophthora infestans</name>
    <name type="common">Potato late blight agent</name>
    <name type="synonym">Botrytis infestans</name>
    <dbReference type="NCBI Taxonomy" id="4787"/>
    <lineage>
        <taxon>Eukaryota</taxon>
        <taxon>Sar</taxon>
        <taxon>Stramenopiles</taxon>
        <taxon>Oomycota</taxon>
        <taxon>Peronosporomycetes</taxon>
        <taxon>Peronosporales</taxon>
        <taxon>Peronosporaceae</taxon>
        <taxon>Phytophthora</taxon>
    </lineage>
</organism>
<evidence type="ECO:0000256" key="1">
    <source>
        <dbReference type="SAM" id="MobiDB-lite"/>
    </source>
</evidence>
<gene>
    <name evidence="3" type="ORF">GN244_ATG08789</name>
    <name evidence="4" type="ORF">GN958_ATG02143</name>
</gene>
<name>A0A833S2S6_PHYIN</name>
<dbReference type="OMA" id="ICYEYNG"/>
<evidence type="ECO:0000313" key="3">
    <source>
        <dbReference type="EMBL" id="KAF4039042.1"/>
    </source>
</evidence>
<dbReference type="PANTHER" id="PTHR33946">
    <property type="match status" value="1"/>
</dbReference>
<dbReference type="Proteomes" id="UP000704712">
    <property type="component" value="Unassembled WGS sequence"/>
</dbReference>
<dbReference type="EMBL" id="WSZM01000183">
    <property type="protein sequence ID" value="KAF4039042.1"/>
    <property type="molecule type" value="Genomic_DNA"/>
</dbReference>
<dbReference type="EMBL" id="JAACNO010000254">
    <property type="protein sequence ID" value="KAF4148663.1"/>
    <property type="molecule type" value="Genomic_DNA"/>
</dbReference>
<dbReference type="Proteomes" id="UP000602510">
    <property type="component" value="Unassembled WGS sequence"/>
</dbReference>
<evidence type="ECO:0000313" key="5">
    <source>
        <dbReference type="Proteomes" id="UP000602510"/>
    </source>
</evidence>
<evidence type="ECO:0000313" key="4">
    <source>
        <dbReference type="EMBL" id="KAF4148663.1"/>
    </source>
</evidence>
<evidence type="ECO:0000256" key="2">
    <source>
        <dbReference type="SAM" id="SignalP"/>
    </source>
</evidence>
<feature type="region of interest" description="Disordered" evidence="1">
    <location>
        <begin position="24"/>
        <end position="70"/>
    </location>
</feature>
<proteinExistence type="predicted"/>
<feature type="compositionally biased region" description="Low complexity" evidence="1">
    <location>
        <begin position="467"/>
        <end position="491"/>
    </location>
</feature>
<dbReference type="PANTHER" id="PTHR33946:SF4">
    <property type="entry name" value="COAGULATION FACTOR XI"/>
    <property type="match status" value="1"/>
</dbReference>
<comment type="caution">
    <text evidence="3">The sequence shown here is derived from an EMBL/GenBank/DDBJ whole genome shotgun (WGS) entry which is preliminary data.</text>
</comment>